<evidence type="ECO:0000313" key="2">
    <source>
        <dbReference type="Proteomes" id="UP000308196"/>
    </source>
</evidence>
<sequence length="64" mass="7694">MKLVSNFQFGCQYHEFFSGLTVFNAFDLLLYLFIAIWTADYFQTFCGVQMFIEWSQKRSVHCFK</sequence>
<proteinExistence type="predicted"/>
<accession>A0A4U9VF12</accession>
<dbReference type="STRING" id="1123265.GCA_000686625_01585"/>
<dbReference type="EMBL" id="LR590484">
    <property type="protein sequence ID" value="VTR45516.1"/>
    <property type="molecule type" value="Genomic_DNA"/>
</dbReference>
<organism evidence="1 2">
    <name type="scientific">Sphingobacterium thalpophilum</name>
    <dbReference type="NCBI Taxonomy" id="259"/>
    <lineage>
        <taxon>Bacteria</taxon>
        <taxon>Pseudomonadati</taxon>
        <taxon>Bacteroidota</taxon>
        <taxon>Sphingobacteriia</taxon>
        <taxon>Sphingobacteriales</taxon>
        <taxon>Sphingobacteriaceae</taxon>
        <taxon>Sphingobacterium</taxon>
    </lineage>
</organism>
<dbReference type="KEGG" id="stha:NCTC11429_03228"/>
<dbReference type="AlphaFoldDB" id="A0A4U9VF12"/>
<evidence type="ECO:0000313" key="1">
    <source>
        <dbReference type="EMBL" id="VTR45516.1"/>
    </source>
</evidence>
<gene>
    <name evidence="1" type="ORF">NCTC11429_03228</name>
</gene>
<dbReference type="Proteomes" id="UP000308196">
    <property type="component" value="Chromosome"/>
</dbReference>
<name>A0A4U9VF12_9SPHI</name>
<protein>
    <submittedName>
        <fullName evidence="1">Uncharacterized protein</fullName>
    </submittedName>
</protein>
<reference evidence="1 2" key="1">
    <citation type="submission" date="2019-05" db="EMBL/GenBank/DDBJ databases">
        <authorList>
            <consortium name="Pathogen Informatics"/>
        </authorList>
    </citation>
    <scope>NUCLEOTIDE SEQUENCE [LARGE SCALE GENOMIC DNA]</scope>
    <source>
        <strain evidence="1 2">NCTC11429</strain>
    </source>
</reference>